<feature type="coiled-coil region" evidence="1">
    <location>
        <begin position="125"/>
        <end position="152"/>
    </location>
</feature>
<feature type="signal peptide" evidence="2">
    <location>
        <begin position="1"/>
        <end position="24"/>
    </location>
</feature>
<evidence type="ECO:0008006" key="5">
    <source>
        <dbReference type="Google" id="ProtNLM"/>
    </source>
</evidence>
<evidence type="ECO:0000313" key="4">
    <source>
        <dbReference type="Proteomes" id="UP001145050"/>
    </source>
</evidence>
<keyword evidence="1" id="KW-0175">Coiled coil</keyword>
<keyword evidence="4" id="KW-1185">Reference proteome</keyword>
<comment type="caution">
    <text evidence="3">The sequence shown here is derived from an EMBL/GenBank/DDBJ whole genome shotgun (WGS) entry which is preliminary data.</text>
</comment>
<name>A0A9X4ALH9_9BACI</name>
<organism evidence="3 4">
    <name type="scientific">Terrihalobacillus insolitus</name>
    <dbReference type="NCBI Taxonomy" id="2950438"/>
    <lineage>
        <taxon>Bacteria</taxon>
        <taxon>Bacillati</taxon>
        <taxon>Bacillota</taxon>
        <taxon>Bacilli</taxon>
        <taxon>Bacillales</taxon>
        <taxon>Bacillaceae</taxon>
        <taxon>Terrihalobacillus</taxon>
    </lineage>
</organism>
<dbReference type="RefSeq" id="WP_272435541.1">
    <property type="nucleotide sequence ID" value="NZ_JAMQKB010000002.1"/>
</dbReference>
<evidence type="ECO:0000256" key="1">
    <source>
        <dbReference type="SAM" id="Coils"/>
    </source>
</evidence>
<dbReference type="Proteomes" id="UP001145050">
    <property type="component" value="Unassembled WGS sequence"/>
</dbReference>
<evidence type="ECO:0000313" key="3">
    <source>
        <dbReference type="EMBL" id="MDC3423789.1"/>
    </source>
</evidence>
<dbReference type="PROSITE" id="PS51257">
    <property type="entry name" value="PROKAR_LIPOPROTEIN"/>
    <property type="match status" value="1"/>
</dbReference>
<sequence length="157" mass="18211">MKIKHLHLLVCLIFLMTFIGGCSNQDNDNRETVEGSDINYTKVKTTTPLDQTVSNEAKKLLANKNSISGVRAVNTDKKLFVALEITQFDRLQLKKIEKETKETLKKKYPNMQHEVSTDKKIYIELDELEKKLQQKKIKMKDLNQEIKSIKKKMNDKA</sequence>
<dbReference type="AlphaFoldDB" id="A0A9X4ALH9"/>
<dbReference type="EMBL" id="JAMQKB010000002">
    <property type="protein sequence ID" value="MDC3423789.1"/>
    <property type="molecule type" value="Genomic_DNA"/>
</dbReference>
<proteinExistence type="predicted"/>
<keyword evidence="2" id="KW-0732">Signal</keyword>
<accession>A0A9X4ALH9</accession>
<gene>
    <name evidence="3" type="ORF">NC797_04605</name>
</gene>
<evidence type="ECO:0000256" key="2">
    <source>
        <dbReference type="SAM" id="SignalP"/>
    </source>
</evidence>
<reference evidence="3" key="1">
    <citation type="submission" date="2022-06" db="EMBL/GenBank/DDBJ databases">
        <title>Aquibacillus sp. a new bacterium isolated from soil saline samples.</title>
        <authorList>
            <person name="Galisteo C."/>
            <person name="De La Haba R."/>
            <person name="Sanchez-Porro C."/>
            <person name="Ventosa A."/>
        </authorList>
    </citation>
    <scope>NUCLEOTIDE SEQUENCE</scope>
    <source>
        <strain evidence="3">3ASR75-11</strain>
    </source>
</reference>
<protein>
    <recommendedName>
        <fullName evidence="5">Sporulation lipoprotein YhcN/YlaJ</fullName>
    </recommendedName>
</protein>
<feature type="chain" id="PRO_5040972131" description="Sporulation lipoprotein YhcN/YlaJ" evidence="2">
    <location>
        <begin position="25"/>
        <end position="157"/>
    </location>
</feature>